<proteinExistence type="predicted"/>
<protein>
    <submittedName>
        <fullName evidence="2">Uncharacterized protein</fullName>
    </submittedName>
</protein>
<feature type="region of interest" description="Disordered" evidence="1">
    <location>
        <begin position="65"/>
        <end position="104"/>
    </location>
</feature>
<comment type="caution">
    <text evidence="2">The sequence shown here is derived from an EMBL/GenBank/DDBJ whole genome shotgun (WGS) entry which is preliminary data.</text>
</comment>
<feature type="region of interest" description="Disordered" evidence="1">
    <location>
        <begin position="223"/>
        <end position="244"/>
    </location>
</feature>
<dbReference type="Proteomes" id="UP001054252">
    <property type="component" value="Unassembled WGS sequence"/>
</dbReference>
<organism evidence="2 3">
    <name type="scientific">Rubroshorea leprosula</name>
    <dbReference type="NCBI Taxonomy" id="152421"/>
    <lineage>
        <taxon>Eukaryota</taxon>
        <taxon>Viridiplantae</taxon>
        <taxon>Streptophyta</taxon>
        <taxon>Embryophyta</taxon>
        <taxon>Tracheophyta</taxon>
        <taxon>Spermatophyta</taxon>
        <taxon>Magnoliopsida</taxon>
        <taxon>eudicotyledons</taxon>
        <taxon>Gunneridae</taxon>
        <taxon>Pentapetalae</taxon>
        <taxon>rosids</taxon>
        <taxon>malvids</taxon>
        <taxon>Malvales</taxon>
        <taxon>Dipterocarpaceae</taxon>
        <taxon>Rubroshorea</taxon>
    </lineage>
</organism>
<reference evidence="2 3" key="1">
    <citation type="journal article" date="2021" name="Commun. Biol.">
        <title>The genome of Shorea leprosula (Dipterocarpaceae) highlights the ecological relevance of drought in aseasonal tropical rainforests.</title>
        <authorList>
            <person name="Ng K.K.S."/>
            <person name="Kobayashi M.J."/>
            <person name="Fawcett J.A."/>
            <person name="Hatakeyama M."/>
            <person name="Paape T."/>
            <person name="Ng C.H."/>
            <person name="Ang C.C."/>
            <person name="Tnah L.H."/>
            <person name="Lee C.T."/>
            <person name="Nishiyama T."/>
            <person name="Sese J."/>
            <person name="O'Brien M.J."/>
            <person name="Copetti D."/>
            <person name="Mohd Noor M.I."/>
            <person name="Ong R.C."/>
            <person name="Putra M."/>
            <person name="Sireger I.Z."/>
            <person name="Indrioko S."/>
            <person name="Kosugi Y."/>
            <person name="Izuno A."/>
            <person name="Isagi Y."/>
            <person name="Lee S.L."/>
            <person name="Shimizu K.K."/>
        </authorList>
    </citation>
    <scope>NUCLEOTIDE SEQUENCE [LARGE SCALE GENOMIC DNA]</scope>
    <source>
        <strain evidence="2">214</strain>
    </source>
</reference>
<dbReference type="EMBL" id="BPVZ01000017">
    <property type="protein sequence ID" value="GKV01705.1"/>
    <property type="molecule type" value="Genomic_DNA"/>
</dbReference>
<feature type="compositionally biased region" description="Basic and acidic residues" evidence="1">
    <location>
        <begin position="235"/>
        <end position="244"/>
    </location>
</feature>
<gene>
    <name evidence="2" type="ORF">SLEP1_g14247</name>
</gene>
<name>A0AAV5IMV1_9ROSI</name>
<evidence type="ECO:0000256" key="1">
    <source>
        <dbReference type="SAM" id="MobiDB-lite"/>
    </source>
</evidence>
<evidence type="ECO:0000313" key="3">
    <source>
        <dbReference type="Proteomes" id="UP001054252"/>
    </source>
</evidence>
<accession>A0AAV5IMV1</accession>
<keyword evidence="3" id="KW-1185">Reference proteome</keyword>
<evidence type="ECO:0000313" key="2">
    <source>
        <dbReference type="EMBL" id="GKV01705.1"/>
    </source>
</evidence>
<dbReference type="AlphaFoldDB" id="A0AAV5IMV1"/>
<sequence length="244" mass="27273">MQIEEGSLVWCNYIGAICGNRTESSFVTLSSWLTLDQSELEIHLSLLDKLLTWNNPGDPLINLLNPAPQSPAPQKDPQPVQHAPALNESQGQSHIAPAQQPLPDDVTRRLDSLEKLLKTYDGTKDPDDHLHAFYSCMQAQNASDALMCKIFPFILHVLEVSSFNQVVGIAISSFNQVVGIVVVIQGLQHERFRDSLIKHPAATFNEVNDRSLKFITAEEYALSQKPVPPRNQNPDWRDEGQSKK</sequence>